<evidence type="ECO:0000256" key="10">
    <source>
        <dbReference type="ARBA" id="ARBA00023049"/>
    </source>
</evidence>
<dbReference type="PANTHER" id="PTHR42837">
    <property type="entry name" value="REGULATOR OF SIGMA-E PROTEASE RSEP"/>
    <property type="match status" value="1"/>
</dbReference>
<dbReference type="Pfam" id="PF17820">
    <property type="entry name" value="PDZ_6"/>
    <property type="match status" value="1"/>
</dbReference>
<reference evidence="16 17" key="1">
    <citation type="submission" date="2018-11" db="EMBL/GenBank/DDBJ databases">
        <title>Draft genome sequence of Gordonia sp. RS15-1S isolated from rice stems.</title>
        <authorList>
            <person name="Muangham S."/>
        </authorList>
    </citation>
    <scope>NUCLEOTIDE SEQUENCE [LARGE SCALE GENOMIC DNA]</scope>
    <source>
        <strain evidence="16 17">RS15-1S</strain>
    </source>
</reference>
<comment type="subcellular location">
    <subcellularLocation>
        <location evidence="2">Membrane</location>
        <topology evidence="2">Multi-pass membrane protein</topology>
    </subcellularLocation>
</comment>
<evidence type="ECO:0000256" key="6">
    <source>
        <dbReference type="ARBA" id="ARBA00022692"/>
    </source>
</evidence>
<evidence type="ECO:0000256" key="4">
    <source>
        <dbReference type="ARBA" id="ARBA00019897"/>
    </source>
</evidence>
<protein>
    <recommendedName>
        <fullName evidence="4">Zinc metalloprotease Rip1</fullName>
    </recommendedName>
    <alternativeName>
        <fullName evidence="12">S2P endopeptidase</fullName>
    </alternativeName>
    <alternativeName>
        <fullName evidence="13">Site-2-type intramembrane protease</fullName>
    </alternativeName>
</protein>
<evidence type="ECO:0000256" key="9">
    <source>
        <dbReference type="ARBA" id="ARBA00022989"/>
    </source>
</evidence>
<evidence type="ECO:0000256" key="14">
    <source>
        <dbReference type="SAM" id="Phobius"/>
    </source>
</evidence>
<dbReference type="PROSITE" id="PS50106">
    <property type="entry name" value="PDZ"/>
    <property type="match status" value="1"/>
</dbReference>
<keyword evidence="11 14" id="KW-0472">Membrane</keyword>
<dbReference type="InterPro" id="IPR008915">
    <property type="entry name" value="Peptidase_M50"/>
</dbReference>
<dbReference type="GO" id="GO:0016020">
    <property type="term" value="C:membrane"/>
    <property type="evidence" value="ECO:0007669"/>
    <property type="project" value="UniProtKB-SubCell"/>
</dbReference>
<dbReference type="Proteomes" id="UP000267536">
    <property type="component" value="Unassembled WGS sequence"/>
</dbReference>
<evidence type="ECO:0000256" key="1">
    <source>
        <dbReference type="ARBA" id="ARBA00001947"/>
    </source>
</evidence>
<feature type="transmembrane region" description="Helical" evidence="14">
    <location>
        <begin position="323"/>
        <end position="343"/>
    </location>
</feature>
<evidence type="ECO:0000256" key="2">
    <source>
        <dbReference type="ARBA" id="ARBA00004141"/>
    </source>
</evidence>
<evidence type="ECO:0000313" key="16">
    <source>
        <dbReference type="EMBL" id="RPA63365.1"/>
    </source>
</evidence>
<name>A0A3N4GMJ7_9ACTN</name>
<dbReference type="InterPro" id="IPR036034">
    <property type="entry name" value="PDZ_sf"/>
</dbReference>
<dbReference type="Pfam" id="PF02163">
    <property type="entry name" value="Peptidase_M50"/>
    <property type="match status" value="1"/>
</dbReference>
<keyword evidence="17" id="KW-1185">Reference proteome</keyword>
<evidence type="ECO:0000256" key="3">
    <source>
        <dbReference type="ARBA" id="ARBA00007931"/>
    </source>
</evidence>
<evidence type="ECO:0000256" key="8">
    <source>
        <dbReference type="ARBA" id="ARBA00022833"/>
    </source>
</evidence>
<proteinExistence type="inferred from homology"/>
<comment type="cofactor">
    <cofactor evidence="1">
        <name>Zn(2+)</name>
        <dbReference type="ChEBI" id="CHEBI:29105"/>
    </cofactor>
</comment>
<dbReference type="InterPro" id="IPR041489">
    <property type="entry name" value="PDZ_6"/>
</dbReference>
<evidence type="ECO:0000256" key="11">
    <source>
        <dbReference type="ARBA" id="ARBA00023136"/>
    </source>
</evidence>
<keyword evidence="8" id="KW-0862">Zinc</keyword>
<evidence type="ECO:0000256" key="12">
    <source>
        <dbReference type="ARBA" id="ARBA00032214"/>
    </source>
</evidence>
<dbReference type="GO" id="GO:0006508">
    <property type="term" value="P:proteolysis"/>
    <property type="evidence" value="ECO:0007669"/>
    <property type="project" value="UniProtKB-KW"/>
</dbReference>
<keyword evidence="5 16" id="KW-0645">Protease</keyword>
<dbReference type="SUPFAM" id="SSF50156">
    <property type="entry name" value="PDZ domain-like"/>
    <property type="match status" value="1"/>
</dbReference>
<dbReference type="PANTHER" id="PTHR42837:SF2">
    <property type="entry name" value="MEMBRANE METALLOPROTEASE ARASP2, CHLOROPLASTIC-RELATED"/>
    <property type="match status" value="1"/>
</dbReference>
<dbReference type="InterPro" id="IPR001478">
    <property type="entry name" value="PDZ"/>
</dbReference>
<dbReference type="RefSeq" id="WP_123927618.1">
    <property type="nucleotide sequence ID" value="NZ_JBPSDP010000001.1"/>
</dbReference>
<keyword evidence="9 14" id="KW-1133">Transmembrane helix</keyword>
<dbReference type="Gene3D" id="2.30.42.10">
    <property type="match status" value="1"/>
</dbReference>
<organism evidence="16 17">
    <name type="scientific">Gordonia oryzae</name>
    <dbReference type="NCBI Taxonomy" id="2487349"/>
    <lineage>
        <taxon>Bacteria</taxon>
        <taxon>Bacillati</taxon>
        <taxon>Actinomycetota</taxon>
        <taxon>Actinomycetes</taxon>
        <taxon>Mycobacteriales</taxon>
        <taxon>Gordoniaceae</taxon>
        <taxon>Gordonia</taxon>
    </lineage>
</organism>
<feature type="transmembrane region" description="Helical" evidence="14">
    <location>
        <begin position="97"/>
        <end position="124"/>
    </location>
</feature>
<feature type="domain" description="PDZ" evidence="15">
    <location>
        <begin position="162"/>
        <end position="209"/>
    </location>
</feature>
<evidence type="ECO:0000256" key="5">
    <source>
        <dbReference type="ARBA" id="ARBA00022670"/>
    </source>
</evidence>
<dbReference type="AlphaFoldDB" id="A0A3N4GMJ7"/>
<keyword evidence="7" id="KW-0378">Hydrolase</keyword>
<comment type="caution">
    <text evidence="16">The sequence shown here is derived from an EMBL/GenBank/DDBJ whole genome shotgun (WGS) entry which is preliminary data.</text>
</comment>
<keyword evidence="10 16" id="KW-0482">Metalloprotease</keyword>
<evidence type="ECO:0000313" key="17">
    <source>
        <dbReference type="Proteomes" id="UP000267536"/>
    </source>
</evidence>
<evidence type="ECO:0000259" key="15">
    <source>
        <dbReference type="PROSITE" id="PS50106"/>
    </source>
</evidence>
<dbReference type="OrthoDB" id="9782003at2"/>
<gene>
    <name evidence="16" type="ORF">EF294_07550</name>
</gene>
<accession>A0A3N4GMJ7</accession>
<dbReference type="InterPro" id="IPR004387">
    <property type="entry name" value="Pept_M50_Zn"/>
</dbReference>
<dbReference type="EMBL" id="RKMH01000005">
    <property type="protein sequence ID" value="RPA63365.1"/>
    <property type="molecule type" value="Genomic_DNA"/>
</dbReference>
<feature type="transmembrane region" description="Helical" evidence="14">
    <location>
        <begin position="382"/>
        <end position="403"/>
    </location>
</feature>
<keyword evidence="6 14" id="KW-0812">Transmembrane</keyword>
<sequence>MVFAIGVVLFALSLLASIAWHECGHMWAAQATGMKVRRYFVGFGPTLWSTRRGETEYGVKALPFGGFCDIAGMTPHEELTADELGRAMYRQKPWKRLVVLFAGPAQNFILGFVLIIVAGVIWGLPDLSPPAVGTTVDKVSCLTSTVTVDADGTVREAPCTGSGPAGAAGIRPGDKIIAVDGVAGTTASAITPLIQKSNGPVRLLVERDGGQVTLTMTPQPVTTTVTDKSGKATSQTVNKVGIQFQQPPLWKHYNPVTILPGAAVFTAELAHQTWDALLSMPTRVHNLWIAVTGGVRSADTPVSVYGATVLGGQAAERGLWDTFFLLLISINFFLGLFNLVPLLPLDGGHMAIVGYEKGRDTVRRWFGRAPGGPIDYYKLLPLTYAVVVVMAAFMVLTLTADIVNPITIPN</sequence>
<dbReference type="GO" id="GO:0004222">
    <property type="term" value="F:metalloendopeptidase activity"/>
    <property type="evidence" value="ECO:0007669"/>
    <property type="project" value="InterPro"/>
</dbReference>
<evidence type="ECO:0000256" key="7">
    <source>
        <dbReference type="ARBA" id="ARBA00022801"/>
    </source>
</evidence>
<comment type="similarity">
    <text evidence="3">Belongs to the peptidase M50B family.</text>
</comment>
<dbReference type="SMART" id="SM00228">
    <property type="entry name" value="PDZ"/>
    <property type="match status" value="1"/>
</dbReference>
<evidence type="ECO:0000256" key="13">
    <source>
        <dbReference type="ARBA" id="ARBA00033476"/>
    </source>
</evidence>
<dbReference type="CDD" id="cd06163">
    <property type="entry name" value="S2P-M50_PDZ_RseP-like"/>
    <property type="match status" value="1"/>
</dbReference>